<proteinExistence type="predicted"/>
<protein>
    <submittedName>
        <fullName evidence="1">Uncharacterized protein</fullName>
    </submittedName>
</protein>
<name>A0A8S5TXA7_9CAUD</name>
<accession>A0A8S5TXA7</accession>
<organism evidence="1">
    <name type="scientific">Siphoviridae sp. ctvuW5</name>
    <dbReference type="NCBI Taxonomy" id="2825725"/>
    <lineage>
        <taxon>Viruses</taxon>
        <taxon>Duplodnaviria</taxon>
        <taxon>Heunggongvirae</taxon>
        <taxon>Uroviricota</taxon>
        <taxon>Caudoviricetes</taxon>
    </lineage>
</organism>
<reference evidence="1" key="1">
    <citation type="journal article" date="2021" name="Proc. Natl. Acad. Sci. U.S.A.">
        <title>A Catalog of Tens of Thousands of Viruses from Human Metagenomes Reveals Hidden Associations with Chronic Diseases.</title>
        <authorList>
            <person name="Tisza M.J."/>
            <person name="Buck C.B."/>
        </authorList>
    </citation>
    <scope>NUCLEOTIDE SEQUENCE</scope>
    <source>
        <strain evidence="1">CtvuW5</strain>
    </source>
</reference>
<evidence type="ECO:0000313" key="1">
    <source>
        <dbReference type="EMBL" id="DAF86825.1"/>
    </source>
</evidence>
<dbReference type="EMBL" id="BK015953">
    <property type="protein sequence ID" value="DAF86825.1"/>
    <property type="molecule type" value="Genomic_DNA"/>
</dbReference>
<sequence>MFDKMIFNAQIDFVRDAERIARKHHLIQCTEGNEIYYQSSALSNIEGIWWKIRGRTAQIKCSLHKIFWKCRYGTLDNSQMFTISDAKQIISELLDEWDINPEQVRITYYEVGLNIPVDHDPIEYISLAESIGVMRNRELFNDANFEKNRQKTTEKSKNIKKVFKIYDKGFEARDKGRLCEGNILRIETIYRRQSVNLIDFFSEKSIYNIIHTFYRDWATIGFRQRLTADKGIKSSQIDKAEALLRLGRDDYLRSTYERWKSGHLTDKQYRTIREFINSWDEIKCHFRMFQSPHEIEYKTKLLSLFNEAKN</sequence>